<accession>A0A7X0CEG6</accession>
<comment type="caution">
    <text evidence="1">The sequence shown here is derived from an EMBL/GenBank/DDBJ whole genome shotgun (WGS) entry which is preliminary data.</text>
</comment>
<dbReference type="RefSeq" id="WP_183554607.1">
    <property type="nucleotide sequence ID" value="NZ_JACHBX010000002.1"/>
</dbReference>
<dbReference type="Proteomes" id="UP000540787">
    <property type="component" value="Unassembled WGS sequence"/>
</dbReference>
<gene>
    <name evidence="1" type="ORF">HD842_002372</name>
</gene>
<sequence length="69" mass="7798">MAVTERSAVVKLACQAFGISQTCCRYEAKLDAEYNVIADWLPRLMNNQRAGIWFVLPVPAQREPLPMES</sequence>
<dbReference type="EMBL" id="JACHBX010000002">
    <property type="protein sequence ID" value="MBB6134230.1"/>
    <property type="molecule type" value="Genomic_DNA"/>
</dbReference>
<proteinExistence type="predicted"/>
<evidence type="ECO:0000313" key="2">
    <source>
        <dbReference type="Proteomes" id="UP000540787"/>
    </source>
</evidence>
<protein>
    <submittedName>
        <fullName evidence="1">Uncharacterized protein</fullName>
    </submittedName>
</protein>
<keyword evidence="2" id="KW-1185">Reference proteome</keyword>
<reference evidence="1 2" key="1">
    <citation type="submission" date="2020-08" db="EMBL/GenBank/DDBJ databases">
        <title>The Agave Microbiome: Exploring the role of microbial communities in plant adaptations to desert environments.</title>
        <authorList>
            <person name="Partida-Martinez L.P."/>
        </authorList>
    </citation>
    <scope>NUCLEOTIDE SEQUENCE [LARGE SCALE GENOMIC DNA]</scope>
    <source>
        <strain evidence="1 2">AT3.2</strain>
    </source>
</reference>
<name>A0A7X0CEG6_9BURK</name>
<evidence type="ECO:0000313" key="1">
    <source>
        <dbReference type="EMBL" id="MBB6134230.1"/>
    </source>
</evidence>
<organism evidence="1 2">
    <name type="scientific">Massilia aurea</name>
    <dbReference type="NCBI Taxonomy" id="373040"/>
    <lineage>
        <taxon>Bacteria</taxon>
        <taxon>Pseudomonadati</taxon>
        <taxon>Pseudomonadota</taxon>
        <taxon>Betaproteobacteria</taxon>
        <taxon>Burkholderiales</taxon>
        <taxon>Oxalobacteraceae</taxon>
        <taxon>Telluria group</taxon>
        <taxon>Massilia</taxon>
    </lineage>
</organism>
<dbReference type="AlphaFoldDB" id="A0A7X0CEG6"/>